<dbReference type="InterPro" id="IPR014710">
    <property type="entry name" value="RmlC-like_jellyroll"/>
</dbReference>
<dbReference type="Gene3D" id="2.60.120.10">
    <property type="entry name" value="Jelly Rolls"/>
    <property type="match status" value="1"/>
</dbReference>
<dbReference type="PANTHER" id="PTHR36440">
    <property type="entry name" value="PUTATIVE (AFU_ORTHOLOGUE AFUA_8G07350)-RELATED"/>
    <property type="match status" value="1"/>
</dbReference>
<dbReference type="Proteomes" id="UP000008229">
    <property type="component" value="Chromosome"/>
</dbReference>
<name>D3FDT3_CONWI</name>
<dbReference type="EMBL" id="CP001854">
    <property type="protein sequence ID" value="ADB49657.1"/>
    <property type="molecule type" value="Genomic_DNA"/>
</dbReference>
<reference evidence="2 3" key="1">
    <citation type="journal article" date="2010" name="Stand. Genomic Sci.">
        <title>Complete genome sequence of Conexibacter woesei type strain (ID131577).</title>
        <authorList>
            <person name="Pukall R."/>
            <person name="Lapidus A."/>
            <person name="Glavina Del Rio T."/>
            <person name="Copeland A."/>
            <person name="Tice H."/>
            <person name="Cheng J.-F."/>
            <person name="Lucas S."/>
            <person name="Chen F."/>
            <person name="Nolan M."/>
            <person name="Bruce D."/>
            <person name="Goodwin L."/>
            <person name="Pitluck S."/>
            <person name="Mavromatis K."/>
            <person name="Ivanova N."/>
            <person name="Ovchinnikova G."/>
            <person name="Pati A."/>
            <person name="Chen A."/>
            <person name="Palaniappan K."/>
            <person name="Land M."/>
            <person name="Hauser L."/>
            <person name="Chang Y.-J."/>
            <person name="Jeffries C.D."/>
            <person name="Chain P."/>
            <person name="Meincke L."/>
            <person name="Sims D."/>
            <person name="Brettin T."/>
            <person name="Detter J.C."/>
            <person name="Rohde M."/>
            <person name="Goeker M."/>
            <person name="Bristow J."/>
            <person name="Eisen J.A."/>
            <person name="Markowitz V."/>
            <person name="Kyrpides N.C."/>
            <person name="Klenk H.-P."/>
            <person name="Hugenholtz P."/>
        </authorList>
    </citation>
    <scope>NUCLEOTIDE SEQUENCE [LARGE SCALE GENOMIC DNA]</scope>
    <source>
        <strain evidence="3">DSM 14684 / CIP 108061 / JCM 11494 / NBRC 100937 / ID131577</strain>
    </source>
</reference>
<dbReference type="OrthoDB" id="4227163at2"/>
<reference evidence="3" key="2">
    <citation type="submission" date="2010-01" db="EMBL/GenBank/DDBJ databases">
        <title>The complete genome of Conexibacter woesei DSM 14684.</title>
        <authorList>
            <consortium name="US DOE Joint Genome Institute (JGI-PGF)"/>
            <person name="Lucas S."/>
            <person name="Copeland A."/>
            <person name="Lapidus A."/>
            <person name="Glavina del Rio T."/>
            <person name="Dalin E."/>
            <person name="Tice H."/>
            <person name="Bruce D."/>
            <person name="Goodwin L."/>
            <person name="Pitluck S."/>
            <person name="Kyrpides N."/>
            <person name="Mavromatis K."/>
            <person name="Ivanova N."/>
            <person name="Mikhailova N."/>
            <person name="Chertkov O."/>
            <person name="Brettin T."/>
            <person name="Detter J.C."/>
            <person name="Han C."/>
            <person name="Larimer F."/>
            <person name="Land M."/>
            <person name="Hauser L."/>
            <person name="Markowitz V."/>
            <person name="Cheng J.-F."/>
            <person name="Hugenholtz P."/>
            <person name="Woyke T."/>
            <person name="Wu D."/>
            <person name="Pukall R."/>
            <person name="Steenblock K."/>
            <person name="Schneider S."/>
            <person name="Klenk H.-P."/>
            <person name="Eisen J.A."/>
        </authorList>
    </citation>
    <scope>NUCLEOTIDE SEQUENCE [LARGE SCALE GENOMIC DNA]</scope>
    <source>
        <strain evidence="3">DSM 14684 / CIP 108061 / JCM 11494 / NBRC 100937 / ID131577</strain>
    </source>
</reference>
<gene>
    <name evidence="2" type="ordered locus">Cwoe_1228</name>
</gene>
<dbReference type="AlphaFoldDB" id="D3FDT3"/>
<dbReference type="InterPro" id="IPR011051">
    <property type="entry name" value="RmlC_Cupin_sf"/>
</dbReference>
<dbReference type="InterPro" id="IPR013096">
    <property type="entry name" value="Cupin_2"/>
</dbReference>
<dbReference type="STRING" id="469383.Cwoe_1228"/>
<sequence length="135" mass="14509">MTERPIVLGPGEGRAYTLGPMEALFKADGAETGDRYCVSEWWLDAGRSGPGPHSHENNEELFYVLEGTMTFLVGDEHVDAAAGSFLRLPAGTVHDFENRGDARAGVLNVFLPGGFEADLREWLARDGDGDRGGAA</sequence>
<dbReference type="PANTHER" id="PTHR36440:SF1">
    <property type="entry name" value="PUTATIVE (AFU_ORTHOLOGUE AFUA_8G07350)-RELATED"/>
    <property type="match status" value="1"/>
</dbReference>
<dbReference type="HOGENOM" id="CLU_103066_0_0_11"/>
<dbReference type="KEGG" id="cwo:Cwoe_1228"/>
<protein>
    <submittedName>
        <fullName evidence="2">Cupin 2 conserved barrel domain protein</fullName>
    </submittedName>
</protein>
<feature type="domain" description="Cupin type-2" evidence="1">
    <location>
        <begin position="43"/>
        <end position="110"/>
    </location>
</feature>
<evidence type="ECO:0000259" key="1">
    <source>
        <dbReference type="Pfam" id="PF07883"/>
    </source>
</evidence>
<accession>D3FDT3</accession>
<dbReference type="Pfam" id="PF07883">
    <property type="entry name" value="Cupin_2"/>
    <property type="match status" value="1"/>
</dbReference>
<organism evidence="2 3">
    <name type="scientific">Conexibacter woesei (strain DSM 14684 / CCUG 47730 / CIP 108061 / JCM 11494 / NBRC 100937 / ID131577)</name>
    <dbReference type="NCBI Taxonomy" id="469383"/>
    <lineage>
        <taxon>Bacteria</taxon>
        <taxon>Bacillati</taxon>
        <taxon>Actinomycetota</taxon>
        <taxon>Thermoleophilia</taxon>
        <taxon>Solirubrobacterales</taxon>
        <taxon>Conexibacteraceae</taxon>
        <taxon>Conexibacter</taxon>
    </lineage>
</organism>
<evidence type="ECO:0000313" key="2">
    <source>
        <dbReference type="EMBL" id="ADB49657.1"/>
    </source>
</evidence>
<proteinExistence type="predicted"/>
<dbReference type="RefSeq" id="WP_012932708.1">
    <property type="nucleotide sequence ID" value="NC_013739.1"/>
</dbReference>
<keyword evidence="3" id="KW-1185">Reference proteome</keyword>
<evidence type="ECO:0000313" key="3">
    <source>
        <dbReference type="Proteomes" id="UP000008229"/>
    </source>
</evidence>
<dbReference type="eggNOG" id="COG0662">
    <property type="taxonomic scope" value="Bacteria"/>
</dbReference>
<dbReference type="SUPFAM" id="SSF51182">
    <property type="entry name" value="RmlC-like cupins"/>
    <property type="match status" value="1"/>
</dbReference>
<dbReference type="InterPro" id="IPR053146">
    <property type="entry name" value="QDO-like"/>
</dbReference>